<dbReference type="SUPFAM" id="SSF144232">
    <property type="entry name" value="HIT/MYND zinc finger-like"/>
    <property type="match status" value="1"/>
</dbReference>
<evidence type="ECO:0000256" key="4">
    <source>
        <dbReference type="PROSITE-ProRule" id="PRU00134"/>
    </source>
</evidence>
<keyword evidence="8" id="KW-1185">Reference proteome</keyword>
<dbReference type="AlphaFoldDB" id="A0A7D8UJ24"/>
<comment type="caution">
    <text evidence="7">The sequence shown here is derived from an EMBL/GenBank/DDBJ whole genome shotgun (WGS) entry which is preliminary data.</text>
</comment>
<evidence type="ECO:0000313" key="8">
    <source>
        <dbReference type="Proteomes" id="UP000481288"/>
    </source>
</evidence>
<proteinExistence type="predicted"/>
<feature type="compositionally biased region" description="Low complexity" evidence="5">
    <location>
        <begin position="9"/>
        <end position="33"/>
    </location>
</feature>
<dbReference type="Proteomes" id="UP000481288">
    <property type="component" value="Unassembled WGS sequence"/>
</dbReference>
<accession>A0A7D8UJ24</accession>
<gene>
    <name evidence="7" type="ORF">LCER1_G008292</name>
</gene>
<feature type="region of interest" description="Disordered" evidence="5">
    <location>
        <begin position="1"/>
        <end position="35"/>
    </location>
</feature>
<keyword evidence="1" id="KW-0479">Metal-binding</keyword>
<feature type="non-terminal residue" evidence="7">
    <location>
        <position position="1"/>
    </location>
</feature>
<evidence type="ECO:0000256" key="5">
    <source>
        <dbReference type="SAM" id="MobiDB-lite"/>
    </source>
</evidence>
<evidence type="ECO:0000259" key="6">
    <source>
        <dbReference type="PROSITE" id="PS50865"/>
    </source>
</evidence>
<feature type="region of interest" description="Disordered" evidence="5">
    <location>
        <begin position="108"/>
        <end position="129"/>
    </location>
</feature>
<name>A0A7D8UJ24_9HELO</name>
<dbReference type="GO" id="GO:0008270">
    <property type="term" value="F:zinc ion binding"/>
    <property type="evidence" value="ECO:0007669"/>
    <property type="project" value="UniProtKB-KW"/>
</dbReference>
<evidence type="ECO:0000313" key="7">
    <source>
        <dbReference type="EMBL" id="TVY48271.1"/>
    </source>
</evidence>
<feature type="domain" description="MYND-type" evidence="6">
    <location>
        <begin position="36"/>
        <end position="92"/>
    </location>
</feature>
<sequence>PQPQPQQPEPSSSSSSTSEPAPTPTPSSSSLPPRKCAHCSVIAHPETDPGEGIPVPAGDKPLQLKPCPKCHTALYCSRDCQKAAFKKHKKTCAADAQEYAKTANLKMAAPSGPKKDGWRGGLQKWQFDT</sequence>
<dbReference type="Pfam" id="PF01753">
    <property type="entry name" value="zf-MYND"/>
    <property type="match status" value="1"/>
</dbReference>
<evidence type="ECO:0000256" key="2">
    <source>
        <dbReference type="ARBA" id="ARBA00022771"/>
    </source>
</evidence>
<keyword evidence="2 4" id="KW-0863">Zinc-finger</keyword>
<dbReference type="Gene3D" id="6.10.140.2220">
    <property type="match status" value="1"/>
</dbReference>
<dbReference type="OrthoDB" id="432970at2759"/>
<dbReference type="EMBL" id="QGMG01001415">
    <property type="protein sequence ID" value="TVY48271.1"/>
    <property type="molecule type" value="Genomic_DNA"/>
</dbReference>
<organism evidence="7 8">
    <name type="scientific">Lachnellula cervina</name>
    <dbReference type="NCBI Taxonomy" id="1316786"/>
    <lineage>
        <taxon>Eukaryota</taxon>
        <taxon>Fungi</taxon>
        <taxon>Dikarya</taxon>
        <taxon>Ascomycota</taxon>
        <taxon>Pezizomycotina</taxon>
        <taxon>Leotiomycetes</taxon>
        <taxon>Helotiales</taxon>
        <taxon>Lachnaceae</taxon>
        <taxon>Lachnellula</taxon>
    </lineage>
</organism>
<reference evidence="7 8" key="1">
    <citation type="submission" date="2018-05" db="EMBL/GenBank/DDBJ databases">
        <title>Whole genome sequencing for identification of molecular markers to develop diagnostic detection tools for the regulated plant pathogen Lachnellula willkommii.</title>
        <authorList>
            <person name="Giroux E."/>
            <person name="Bilodeau G."/>
        </authorList>
    </citation>
    <scope>NUCLEOTIDE SEQUENCE [LARGE SCALE GENOMIC DNA]</scope>
    <source>
        <strain evidence="7 8">CBS 625.97</strain>
    </source>
</reference>
<keyword evidence="3" id="KW-0862">Zinc</keyword>
<dbReference type="InterPro" id="IPR002893">
    <property type="entry name" value="Znf_MYND"/>
</dbReference>
<evidence type="ECO:0000256" key="3">
    <source>
        <dbReference type="ARBA" id="ARBA00022833"/>
    </source>
</evidence>
<evidence type="ECO:0000256" key="1">
    <source>
        <dbReference type="ARBA" id="ARBA00022723"/>
    </source>
</evidence>
<protein>
    <recommendedName>
        <fullName evidence="6">MYND-type domain-containing protein</fullName>
    </recommendedName>
</protein>
<dbReference type="PROSITE" id="PS50865">
    <property type="entry name" value="ZF_MYND_2"/>
    <property type="match status" value="1"/>
</dbReference>